<gene>
    <name evidence="13" type="ORF">AB9R89_09065</name>
</gene>
<organism evidence="13 14">
    <name type="scientific">Oceanimonas smirnovii</name>
    <dbReference type="NCBI Taxonomy" id="264574"/>
    <lineage>
        <taxon>Bacteria</taxon>
        <taxon>Pseudomonadati</taxon>
        <taxon>Pseudomonadota</taxon>
        <taxon>Gammaproteobacteria</taxon>
        <taxon>Aeromonadales</taxon>
        <taxon>Aeromonadaceae</taxon>
        <taxon>Oceanimonas</taxon>
    </lineage>
</organism>
<evidence type="ECO:0000259" key="12">
    <source>
        <dbReference type="Pfam" id="PF08546"/>
    </source>
</evidence>
<keyword evidence="14" id="KW-1185">Reference proteome</keyword>
<evidence type="ECO:0000256" key="8">
    <source>
        <dbReference type="ARBA" id="ARBA00032024"/>
    </source>
</evidence>
<evidence type="ECO:0000256" key="6">
    <source>
        <dbReference type="ARBA" id="ARBA00022857"/>
    </source>
</evidence>
<sequence>MMREWTILGAGALGCTFAALLTEQKRPVSLMLSDRRRRHFHPAFEFIALNERRRLVSPHYRFAEQAADIECLLVMTKAYQVLPALGSLRGLPREVPVILLHNGMGIAEDVAKLLPHNPLLAGVTSHGALREGNSQVRHTGKGETWLGPVNEKGKAFSHLTKPLASALGHAGWSEDILSLQRRKLAINAVINPLTACHNIYNGQLSEPRFADVVEQLSQEVHTVLSALGETETLEQYRRRLNSVIELTATNYSSMHQDLAHGRPTEIDYITGYLLKHAGELPVPVCQQLYQEVKKHEGQV</sequence>
<evidence type="ECO:0000256" key="10">
    <source>
        <dbReference type="RuleBase" id="RU362068"/>
    </source>
</evidence>
<reference evidence="13 14" key="1">
    <citation type="submission" date="2024-08" db="EMBL/GenBank/DDBJ databases">
        <title>Oceanimonas smirnovii Genome sequencing and assembly.</title>
        <authorList>
            <person name="Tang B."/>
        </authorList>
    </citation>
    <scope>NUCLEOTIDE SEQUENCE [LARGE SCALE GENOMIC DNA]</scope>
    <source>
        <strain evidence="13 14">OS2020-119</strain>
    </source>
</reference>
<proteinExistence type="inferred from homology"/>
<dbReference type="InterPro" id="IPR036291">
    <property type="entry name" value="NAD(P)-bd_dom_sf"/>
</dbReference>
<protein>
    <recommendedName>
        <fullName evidence="4 10">2-dehydropantoate 2-reductase</fullName>
        <ecNumber evidence="3 10">1.1.1.169</ecNumber>
    </recommendedName>
    <alternativeName>
        <fullName evidence="8 10">Ketopantoate reductase</fullName>
    </alternativeName>
</protein>
<evidence type="ECO:0000256" key="2">
    <source>
        <dbReference type="ARBA" id="ARBA00007870"/>
    </source>
</evidence>
<dbReference type="PROSITE" id="PS51257">
    <property type="entry name" value="PROKAR_LIPOPROTEIN"/>
    <property type="match status" value="1"/>
</dbReference>
<dbReference type="Pfam" id="PF02558">
    <property type="entry name" value="ApbA"/>
    <property type="match status" value="1"/>
</dbReference>
<dbReference type="NCBIfam" id="TIGR00745">
    <property type="entry name" value="apbA_panE"/>
    <property type="match status" value="1"/>
</dbReference>
<keyword evidence="7 10" id="KW-0560">Oxidoreductase</keyword>
<dbReference type="SUPFAM" id="SSF48179">
    <property type="entry name" value="6-phosphogluconate dehydrogenase C-terminal domain-like"/>
    <property type="match status" value="1"/>
</dbReference>
<dbReference type="InterPro" id="IPR013752">
    <property type="entry name" value="KPA_reductase"/>
</dbReference>
<feature type="domain" description="Ketopantoate reductase N-terminal" evidence="11">
    <location>
        <begin position="5"/>
        <end position="150"/>
    </location>
</feature>
<dbReference type="InterPro" id="IPR013328">
    <property type="entry name" value="6PGD_dom2"/>
</dbReference>
<evidence type="ECO:0000313" key="13">
    <source>
        <dbReference type="EMBL" id="MFH7565471.1"/>
    </source>
</evidence>
<dbReference type="Pfam" id="PF08546">
    <property type="entry name" value="ApbA_C"/>
    <property type="match status" value="1"/>
</dbReference>
<evidence type="ECO:0000313" key="14">
    <source>
        <dbReference type="Proteomes" id="UP001610706"/>
    </source>
</evidence>
<dbReference type="PANTHER" id="PTHR43765">
    <property type="entry name" value="2-DEHYDROPANTOATE 2-REDUCTASE-RELATED"/>
    <property type="match status" value="1"/>
</dbReference>
<evidence type="ECO:0000256" key="9">
    <source>
        <dbReference type="ARBA" id="ARBA00048793"/>
    </source>
</evidence>
<comment type="caution">
    <text evidence="13">The sequence shown here is derived from an EMBL/GenBank/DDBJ whole genome shotgun (WGS) entry which is preliminary data.</text>
</comment>
<evidence type="ECO:0000256" key="1">
    <source>
        <dbReference type="ARBA" id="ARBA00004994"/>
    </source>
</evidence>
<dbReference type="InterPro" id="IPR050838">
    <property type="entry name" value="Ketopantoate_reductase"/>
</dbReference>
<comment type="function">
    <text evidence="10">Catalyzes the NADPH-dependent reduction of ketopantoate into pantoic acid.</text>
</comment>
<dbReference type="InterPro" id="IPR008927">
    <property type="entry name" value="6-PGluconate_DH-like_C_sf"/>
</dbReference>
<name>A0ABW7P293_9GAMM</name>
<dbReference type="RefSeq" id="WP_317075135.1">
    <property type="nucleotide sequence ID" value="NZ_CP166302.1"/>
</dbReference>
<evidence type="ECO:0000256" key="5">
    <source>
        <dbReference type="ARBA" id="ARBA00022655"/>
    </source>
</evidence>
<evidence type="ECO:0000256" key="4">
    <source>
        <dbReference type="ARBA" id="ARBA00019465"/>
    </source>
</evidence>
<keyword evidence="5 10" id="KW-0566">Pantothenate biosynthesis</keyword>
<keyword evidence="6 10" id="KW-0521">NADP</keyword>
<evidence type="ECO:0000259" key="11">
    <source>
        <dbReference type="Pfam" id="PF02558"/>
    </source>
</evidence>
<dbReference type="SUPFAM" id="SSF51735">
    <property type="entry name" value="NAD(P)-binding Rossmann-fold domains"/>
    <property type="match status" value="1"/>
</dbReference>
<dbReference type="EC" id="1.1.1.169" evidence="3 10"/>
<dbReference type="PANTHER" id="PTHR43765:SF2">
    <property type="entry name" value="2-DEHYDROPANTOATE 2-REDUCTASE"/>
    <property type="match status" value="1"/>
</dbReference>
<dbReference type="Proteomes" id="UP001610706">
    <property type="component" value="Unassembled WGS sequence"/>
</dbReference>
<dbReference type="InterPro" id="IPR003710">
    <property type="entry name" value="ApbA"/>
</dbReference>
<comment type="pathway">
    <text evidence="1 10">Cofactor biosynthesis; (R)-pantothenate biosynthesis; (R)-pantoate from 3-methyl-2-oxobutanoate: step 2/2.</text>
</comment>
<dbReference type="Gene3D" id="3.40.50.720">
    <property type="entry name" value="NAD(P)-binding Rossmann-like Domain"/>
    <property type="match status" value="1"/>
</dbReference>
<dbReference type="Gene3D" id="1.10.1040.10">
    <property type="entry name" value="N-(1-d-carboxylethyl)-l-norvaline Dehydrogenase, domain 2"/>
    <property type="match status" value="1"/>
</dbReference>
<accession>A0ABW7P293</accession>
<evidence type="ECO:0000256" key="3">
    <source>
        <dbReference type="ARBA" id="ARBA00013014"/>
    </source>
</evidence>
<feature type="domain" description="Ketopantoate reductase C-terminal" evidence="12">
    <location>
        <begin position="175"/>
        <end position="295"/>
    </location>
</feature>
<comment type="similarity">
    <text evidence="2 10">Belongs to the ketopantoate reductase family.</text>
</comment>
<comment type="catalytic activity">
    <reaction evidence="9 10">
        <text>(R)-pantoate + NADP(+) = 2-dehydropantoate + NADPH + H(+)</text>
        <dbReference type="Rhea" id="RHEA:16233"/>
        <dbReference type="ChEBI" id="CHEBI:11561"/>
        <dbReference type="ChEBI" id="CHEBI:15378"/>
        <dbReference type="ChEBI" id="CHEBI:15980"/>
        <dbReference type="ChEBI" id="CHEBI:57783"/>
        <dbReference type="ChEBI" id="CHEBI:58349"/>
        <dbReference type="EC" id="1.1.1.169"/>
    </reaction>
</comment>
<evidence type="ECO:0000256" key="7">
    <source>
        <dbReference type="ARBA" id="ARBA00023002"/>
    </source>
</evidence>
<dbReference type="EMBL" id="JBGFTR010000012">
    <property type="protein sequence ID" value="MFH7565471.1"/>
    <property type="molecule type" value="Genomic_DNA"/>
</dbReference>
<dbReference type="InterPro" id="IPR013332">
    <property type="entry name" value="KPR_N"/>
</dbReference>